<proteinExistence type="predicted"/>
<dbReference type="EMBL" id="CP147982">
    <property type="protein sequence ID" value="WXK76424.1"/>
    <property type="molecule type" value="Genomic_DNA"/>
</dbReference>
<dbReference type="PANTHER" id="PTHR43877">
    <property type="entry name" value="AMINOALKYLPHOSPHONATE N-ACETYLTRANSFERASE-RELATED-RELATED"/>
    <property type="match status" value="1"/>
</dbReference>
<evidence type="ECO:0000259" key="3">
    <source>
        <dbReference type="PROSITE" id="PS51186"/>
    </source>
</evidence>
<evidence type="ECO:0000256" key="1">
    <source>
        <dbReference type="ARBA" id="ARBA00022679"/>
    </source>
</evidence>
<organism evidence="4 5">
    <name type="scientific">Streptomyces sirii</name>
    <dbReference type="NCBI Taxonomy" id="3127701"/>
    <lineage>
        <taxon>Bacteria</taxon>
        <taxon>Bacillati</taxon>
        <taxon>Actinomycetota</taxon>
        <taxon>Actinomycetes</taxon>
        <taxon>Kitasatosporales</taxon>
        <taxon>Streptomycetaceae</taxon>
        <taxon>Streptomyces</taxon>
    </lineage>
</organism>
<evidence type="ECO:0000313" key="4">
    <source>
        <dbReference type="EMBL" id="WXK76424.1"/>
    </source>
</evidence>
<protein>
    <submittedName>
        <fullName evidence="4">GNAT family N-acetyltransferase</fullName>
    </submittedName>
</protein>
<dbReference type="CDD" id="cd04301">
    <property type="entry name" value="NAT_SF"/>
    <property type="match status" value="1"/>
</dbReference>
<dbReference type="InterPro" id="IPR016181">
    <property type="entry name" value="Acyl_CoA_acyltransferase"/>
</dbReference>
<dbReference type="InterPro" id="IPR050832">
    <property type="entry name" value="Bact_Acetyltransf"/>
</dbReference>
<accession>A0ABZ2QIT8</accession>
<keyword evidence="5" id="KW-1185">Reference proteome</keyword>
<dbReference type="RefSeq" id="WP_407286080.1">
    <property type="nucleotide sequence ID" value="NZ_CP147982.1"/>
</dbReference>
<dbReference type="Pfam" id="PF00583">
    <property type="entry name" value="Acetyltransf_1"/>
    <property type="match status" value="1"/>
</dbReference>
<reference evidence="4 5" key="1">
    <citation type="submission" date="2024-03" db="EMBL/GenBank/DDBJ databases">
        <title>The complete genome of Streptomyces sirii sp.nov.</title>
        <authorList>
            <person name="Zakalyukina Y.V."/>
            <person name="Belik A.R."/>
            <person name="Biryukov M.V."/>
            <person name="Baturina O.A."/>
            <person name="Kabilov M.R."/>
        </authorList>
    </citation>
    <scope>NUCLEOTIDE SEQUENCE [LARGE SCALE GENOMIC DNA]</scope>
    <source>
        <strain evidence="4 5">BP-8</strain>
    </source>
</reference>
<dbReference type="Gene3D" id="3.40.630.30">
    <property type="match status" value="1"/>
</dbReference>
<dbReference type="PROSITE" id="PS51186">
    <property type="entry name" value="GNAT"/>
    <property type="match status" value="1"/>
</dbReference>
<dbReference type="Proteomes" id="UP001626628">
    <property type="component" value="Chromosome"/>
</dbReference>
<evidence type="ECO:0000256" key="2">
    <source>
        <dbReference type="ARBA" id="ARBA00023315"/>
    </source>
</evidence>
<sequence length="192" mass="20795">MYPAPDESALTVRAATRADLEAIAALDTGARAAHHHARYPGTPFDAPAEHTRCRRAWSRALHRDDTPVLCAVRHGTVLGAAAYGGEGTRAAIRPDRDSRATVKLDQLHVDPAHWGTGVGRALHTACLHAWRRAGFARAVLDVRWHNHRARGFYAGLGWRPDRRPAPDATHLTLRLDLAPGALPPPGSPPAAR</sequence>
<dbReference type="InterPro" id="IPR000182">
    <property type="entry name" value="GNAT_dom"/>
</dbReference>
<dbReference type="SUPFAM" id="SSF55729">
    <property type="entry name" value="Acyl-CoA N-acyltransferases (Nat)"/>
    <property type="match status" value="1"/>
</dbReference>
<evidence type="ECO:0000313" key="5">
    <source>
        <dbReference type="Proteomes" id="UP001626628"/>
    </source>
</evidence>
<feature type="domain" description="N-acetyltransferase" evidence="3">
    <location>
        <begin position="10"/>
        <end position="178"/>
    </location>
</feature>
<name>A0ABZ2QIT8_9ACTN</name>
<keyword evidence="2" id="KW-0012">Acyltransferase</keyword>
<keyword evidence="1" id="KW-0808">Transferase</keyword>
<gene>
    <name evidence="4" type="ORF">WAB15_10745</name>
</gene>